<gene>
    <name evidence="2" type="ORF">K460DRAFT_354680</name>
</gene>
<dbReference type="OrthoDB" id="3792261at2759"/>
<evidence type="ECO:0000313" key="2">
    <source>
        <dbReference type="EMBL" id="KAF1844801.1"/>
    </source>
</evidence>
<proteinExistence type="predicted"/>
<evidence type="ECO:0000256" key="1">
    <source>
        <dbReference type="SAM" id="MobiDB-lite"/>
    </source>
</evidence>
<dbReference type="Proteomes" id="UP000800039">
    <property type="component" value="Unassembled WGS sequence"/>
</dbReference>
<feature type="region of interest" description="Disordered" evidence="1">
    <location>
        <begin position="1"/>
        <end position="41"/>
    </location>
</feature>
<feature type="region of interest" description="Disordered" evidence="1">
    <location>
        <begin position="269"/>
        <end position="294"/>
    </location>
</feature>
<protein>
    <submittedName>
        <fullName evidence="2">Uncharacterized protein</fullName>
    </submittedName>
</protein>
<comment type="caution">
    <text evidence="2">The sequence shown here is derived from an EMBL/GenBank/DDBJ whole genome shotgun (WGS) entry which is preliminary data.</text>
</comment>
<feature type="compositionally biased region" description="Low complexity" evidence="1">
    <location>
        <begin position="127"/>
        <end position="170"/>
    </location>
</feature>
<reference evidence="2" key="1">
    <citation type="submission" date="2020-01" db="EMBL/GenBank/DDBJ databases">
        <authorList>
            <consortium name="DOE Joint Genome Institute"/>
            <person name="Haridas S."/>
            <person name="Albert R."/>
            <person name="Binder M."/>
            <person name="Bloem J."/>
            <person name="Labutti K."/>
            <person name="Salamov A."/>
            <person name="Andreopoulos B."/>
            <person name="Baker S.E."/>
            <person name="Barry K."/>
            <person name="Bills G."/>
            <person name="Bluhm B.H."/>
            <person name="Cannon C."/>
            <person name="Castanera R."/>
            <person name="Culley D.E."/>
            <person name="Daum C."/>
            <person name="Ezra D."/>
            <person name="Gonzalez J.B."/>
            <person name="Henrissat B."/>
            <person name="Kuo A."/>
            <person name="Liang C."/>
            <person name="Lipzen A."/>
            <person name="Lutzoni F."/>
            <person name="Magnuson J."/>
            <person name="Mondo S."/>
            <person name="Nolan M."/>
            <person name="Ohm R."/>
            <person name="Pangilinan J."/>
            <person name="Park H.-J."/>
            <person name="Ramirez L."/>
            <person name="Alfaro M."/>
            <person name="Sun H."/>
            <person name="Tritt A."/>
            <person name="Yoshinaga Y."/>
            <person name="Zwiers L.-H."/>
            <person name="Turgeon B.G."/>
            <person name="Goodwin S.B."/>
            <person name="Spatafora J.W."/>
            <person name="Crous P.W."/>
            <person name="Grigoriev I.V."/>
        </authorList>
    </citation>
    <scope>NUCLEOTIDE SEQUENCE</scope>
    <source>
        <strain evidence="2">CBS 394.84</strain>
    </source>
</reference>
<feature type="compositionally biased region" description="Polar residues" evidence="1">
    <location>
        <begin position="27"/>
        <end position="40"/>
    </location>
</feature>
<accession>A0A9P4GG19</accession>
<evidence type="ECO:0000313" key="3">
    <source>
        <dbReference type="Proteomes" id="UP000800039"/>
    </source>
</evidence>
<sequence length="371" mass="39835">MPSLPLDQNSNLNTPGSNDTPAPDNGGESQSSIGNQSSPYTDVMNIASAPVQASAHPGSRGQEIVSVLANSELTVDQQLEHLGTIRHHPNMLTEDRLAILFRITHLLDLALIASGQRLAQQRDSAQAATTPAATTPATTTPATTTPTTTAPTTTAPANTAPATTTPANNASENAARATTTPTTPPQNTSPVGTSPPSTPTSGHNAAPLFNRDQILQRLQLLCDPTACSTCDQARQFYMACLADMPTPPVLYDVTYDKLVRHLPIFNSERSLNSSRSSNSNRRNPSPGPHPSQFQYEEFDGRRGYTFPLLGDRALVGTRQARALAGLDTYDLDIAITQRILNFPERWGSLGIFMQDATAGSTTDWTEEYLER</sequence>
<keyword evidence="3" id="KW-1185">Reference proteome</keyword>
<feature type="compositionally biased region" description="Low complexity" evidence="1">
    <location>
        <begin position="269"/>
        <end position="284"/>
    </location>
</feature>
<dbReference type="AlphaFoldDB" id="A0A9P4GG19"/>
<name>A0A9P4GG19_9PLEO</name>
<dbReference type="RefSeq" id="XP_040787364.1">
    <property type="nucleotide sequence ID" value="XM_040931803.1"/>
</dbReference>
<feature type="region of interest" description="Disordered" evidence="1">
    <location>
        <begin position="122"/>
        <end position="206"/>
    </location>
</feature>
<feature type="compositionally biased region" description="Polar residues" evidence="1">
    <location>
        <begin position="1"/>
        <end position="20"/>
    </location>
</feature>
<dbReference type="GeneID" id="63849055"/>
<feature type="compositionally biased region" description="Low complexity" evidence="1">
    <location>
        <begin position="188"/>
        <end position="202"/>
    </location>
</feature>
<dbReference type="EMBL" id="ML976616">
    <property type="protein sequence ID" value="KAF1844801.1"/>
    <property type="molecule type" value="Genomic_DNA"/>
</dbReference>
<organism evidence="2 3">
    <name type="scientific">Cucurbitaria berberidis CBS 394.84</name>
    <dbReference type="NCBI Taxonomy" id="1168544"/>
    <lineage>
        <taxon>Eukaryota</taxon>
        <taxon>Fungi</taxon>
        <taxon>Dikarya</taxon>
        <taxon>Ascomycota</taxon>
        <taxon>Pezizomycotina</taxon>
        <taxon>Dothideomycetes</taxon>
        <taxon>Pleosporomycetidae</taxon>
        <taxon>Pleosporales</taxon>
        <taxon>Pleosporineae</taxon>
        <taxon>Cucurbitariaceae</taxon>
        <taxon>Cucurbitaria</taxon>
    </lineage>
</organism>